<keyword evidence="3" id="KW-1185">Reference proteome</keyword>
<gene>
    <name evidence="2" type="ORF">C4D60_Mb00t16930</name>
</gene>
<comment type="caution">
    <text evidence="2">The sequence shown here is derived from an EMBL/GenBank/DDBJ whole genome shotgun (WGS) entry which is preliminary data.</text>
</comment>
<evidence type="ECO:0000256" key="1">
    <source>
        <dbReference type="SAM" id="MobiDB-lite"/>
    </source>
</evidence>
<reference evidence="2 3" key="1">
    <citation type="journal article" date="2019" name="Nat. Plants">
        <title>Genome sequencing of Musa balbisiana reveals subgenome evolution and function divergence in polyploid bananas.</title>
        <authorList>
            <person name="Yao X."/>
        </authorList>
    </citation>
    <scope>NUCLEOTIDE SEQUENCE [LARGE SCALE GENOMIC DNA]</scope>
    <source>
        <strain evidence="3">cv. DH-PKW</strain>
        <tissue evidence="2">Leaves</tissue>
    </source>
</reference>
<organism evidence="2 3">
    <name type="scientific">Musa balbisiana</name>
    <name type="common">Banana</name>
    <dbReference type="NCBI Taxonomy" id="52838"/>
    <lineage>
        <taxon>Eukaryota</taxon>
        <taxon>Viridiplantae</taxon>
        <taxon>Streptophyta</taxon>
        <taxon>Embryophyta</taxon>
        <taxon>Tracheophyta</taxon>
        <taxon>Spermatophyta</taxon>
        <taxon>Magnoliopsida</taxon>
        <taxon>Liliopsida</taxon>
        <taxon>Zingiberales</taxon>
        <taxon>Musaceae</taxon>
        <taxon>Musa</taxon>
    </lineage>
</organism>
<dbReference type="Proteomes" id="UP000317650">
    <property type="component" value="Unassembled WGS sequence"/>
</dbReference>
<name>A0A4S8I899_MUSBA</name>
<evidence type="ECO:0000313" key="3">
    <source>
        <dbReference type="Proteomes" id="UP000317650"/>
    </source>
</evidence>
<dbReference type="AlphaFoldDB" id="A0A4S8I899"/>
<dbReference type="EMBL" id="PYDT01000151">
    <property type="protein sequence ID" value="THU43272.1"/>
    <property type="molecule type" value="Genomic_DNA"/>
</dbReference>
<feature type="region of interest" description="Disordered" evidence="1">
    <location>
        <begin position="1"/>
        <end position="20"/>
    </location>
</feature>
<accession>A0A4S8I899</accession>
<protein>
    <submittedName>
        <fullName evidence="2">Uncharacterized protein</fullName>
    </submittedName>
</protein>
<evidence type="ECO:0000313" key="2">
    <source>
        <dbReference type="EMBL" id="THU43272.1"/>
    </source>
</evidence>
<feature type="compositionally biased region" description="Polar residues" evidence="1">
    <location>
        <begin position="1"/>
        <end position="14"/>
    </location>
</feature>
<sequence>MEGFPSASTTTGCTNLKPDKLQRRKMMKTSAIREIRSAHIAVLLQESEDEDEIQELQDNLNYYFQ</sequence>
<proteinExistence type="predicted"/>